<organism evidence="2">
    <name type="scientific">hydrothermal vent metagenome</name>
    <dbReference type="NCBI Taxonomy" id="652676"/>
    <lineage>
        <taxon>unclassified sequences</taxon>
        <taxon>metagenomes</taxon>
        <taxon>ecological metagenomes</taxon>
    </lineage>
</organism>
<evidence type="ECO:0000259" key="1">
    <source>
        <dbReference type="PROSITE" id="PS50056"/>
    </source>
</evidence>
<gene>
    <name evidence="2" type="ORF">MNBD_GAMMA09-1647</name>
</gene>
<dbReference type="GO" id="GO:0016791">
    <property type="term" value="F:phosphatase activity"/>
    <property type="evidence" value="ECO:0007669"/>
    <property type="project" value="TreeGrafter"/>
</dbReference>
<sequence>MINKILILLLIAQTTAFAEIRIRPHDWASRMIGADLDNFYKLDEKVYRSEQPDSQTFKQIEAFGIKSILNLRQFNSDDDEAEKTDLRLHRVKMNAGSVSYPQIMTALKKIKAADGPVLIHCWHGSDRTGVVSASYRVVFQGWGKDKAIDEMKYGDYGYHQKIYPELAKMIKNLNVNFFRKELGIPGKK</sequence>
<protein>
    <submittedName>
        <fullName evidence="2">Protein tyrosine/serine phosphatase</fullName>
    </submittedName>
</protein>
<dbReference type="Gene3D" id="3.90.190.10">
    <property type="entry name" value="Protein tyrosine phosphatase superfamily"/>
    <property type="match status" value="1"/>
</dbReference>
<dbReference type="PANTHER" id="PTHR31126:SF72">
    <property type="entry name" value="DUAL SPECIFICITY PROTEIN PHOSPHATASE TPBA"/>
    <property type="match status" value="1"/>
</dbReference>
<reference evidence="2" key="1">
    <citation type="submission" date="2018-06" db="EMBL/GenBank/DDBJ databases">
        <authorList>
            <person name="Zhirakovskaya E."/>
        </authorList>
    </citation>
    <scope>NUCLEOTIDE SEQUENCE</scope>
</reference>
<dbReference type="AlphaFoldDB" id="A0A3B0XLX2"/>
<dbReference type="Pfam" id="PF03162">
    <property type="entry name" value="Y_phosphatase2"/>
    <property type="match status" value="1"/>
</dbReference>
<dbReference type="PANTHER" id="PTHR31126">
    <property type="entry name" value="TYROSINE-PROTEIN PHOSPHATASE"/>
    <property type="match status" value="1"/>
</dbReference>
<evidence type="ECO:0000313" key="2">
    <source>
        <dbReference type="EMBL" id="VAW69318.1"/>
    </source>
</evidence>
<dbReference type="SUPFAM" id="SSF52799">
    <property type="entry name" value="(Phosphotyrosine protein) phosphatases II"/>
    <property type="match status" value="1"/>
</dbReference>
<dbReference type="PROSITE" id="PS00383">
    <property type="entry name" value="TYR_PHOSPHATASE_1"/>
    <property type="match status" value="1"/>
</dbReference>
<dbReference type="InterPro" id="IPR004861">
    <property type="entry name" value="Siw14-like"/>
</dbReference>
<proteinExistence type="predicted"/>
<dbReference type="PROSITE" id="PS50056">
    <property type="entry name" value="TYR_PHOSPHATASE_2"/>
    <property type="match status" value="1"/>
</dbReference>
<dbReference type="InterPro" id="IPR016130">
    <property type="entry name" value="Tyr_Pase_AS"/>
</dbReference>
<accession>A0A3B0XLX2</accession>
<feature type="domain" description="Tyrosine specific protein phosphatases" evidence="1">
    <location>
        <begin position="101"/>
        <end position="152"/>
    </location>
</feature>
<name>A0A3B0XLX2_9ZZZZ</name>
<dbReference type="EMBL" id="UOFI01000151">
    <property type="protein sequence ID" value="VAW69318.1"/>
    <property type="molecule type" value="Genomic_DNA"/>
</dbReference>
<dbReference type="InterPro" id="IPR029021">
    <property type="entry name" value="Prot-tyrosine_phosphatase-like"/>
</dbReference>
<dbReference type="InterPro" id="IPR000387">
    <property type="entry name" value="Tyr_Pase_dom"/>
</dbReference>